<dbReference type="Proteomes" id="UP000306552">
    <property type="component" value="Unassembled WGS sequence"/>
</dbReference>
<proteinExistence type="predicted"/>
<dbReference type="Gene3D" id="3.30.530.20">
    <property type="match status" value="1"/>
</dbReference>
<sequence length="149" mass="17402">MTYSTDIIINKPIDEVMALFKNPDNLKYWQRGLKSTKLLKGKSGEKGAKRKLSIKLEGRDIEMIETITKCELPHHWHARYTSKGMVSYQENYFESLDNNSTYWKTKSMFEFNGYMRIVGRLLPGIFKNRSKTVMKDFKTFAEQGISVNT</sequence>
<gene>
    <name evidence="1" type="ORF">FCN74_08770</name>
</gene>
<accession>A0A4U5TQT2</accession>
<dbReference type="OrthoDB" id="411301at2"/>
<dbReference type="CDD" id="cd07812">
    <property type="entry name" value="SRPBCC"/>
    <property type="match status" value="1"/>
</dbReference>
<evidence type="ECO:0000313" key="2">
    <source>
        <dbReference type="Proteomes" id="UP000306552"/>
    </source>
</evidence>
<dbReference type="RefSeq" id="WP_138932218.1">
    <property type="nucleotide sequence ID" value="NZ_SWMU01000003.1"/>
</dbReference>
<dbReference type="AlphaFoldDB" id="A0A4U5TQT2"/>
<keyword evidence="2" id="KW-1185">Reference proteome</keyword>
<protein>
    <submittedName>
        <fullName evidence="1">SRPBCC family protein</fullName>
    </submittedName>
</protein>
<name>A0A4U5TQT2_9FLAO</name>
<reference evidence="1 2" key="1">
    <citation type="submission" date="2019-04" db="EMBL/GenBank/DDBJ databases">
        <title>Psychroflexus halotolerans sp. nov., isolated from a marine solar saltern.</title>
        <authorList>
            <person name="Feng X."/>
        </authorList>
    </citation>
    <scope>NUCLEOTIDE SEQUENCE [LARGE SCALE GENOMIC DNA]</scope>
    <source>
        <strain evidence="1 2">WDS2C27</strain>
    </source>
</reference>
<dbReference type="SUPFAM" id="SSF55961">
    <property type="entry name" value="Bet v1-like"/>
    <property type="match status" value="1"/>
</dbReference>
<comment type="caution">
    <text evidence="1">The sequence shown here is derived from an EMBL/GenBank/DDBJ whole genome shotgun (WGS) entry which is preliminary data.</text>
</comment>
<evidence type="ECO:0000313" key="1">
    <source>
        <dbReference type="EMBL" id="TKS56101.1"/>
    </source>
</evidence>
<dbReference type="EMBL" id="SWMU01000003">
    <property type="protein sequence ID" value="TKS56101.1"/>
    <property type="molecule type" value="Genomic_DNA"/>
</dbReference>
<organism evidence="1 2">
    <name type="scientific">Mesohalobacter halotolerans</name>
    <dbReference type="NCBI Taxonomy" id="1883405"/>
    <lineage>
        <taxon>Bacteria</taxon>
        <taxon>Pseudomonadati</taxon>
        <taxon>Bacteroidota</taxon>
        <taxon>Flavobacteriia</taxon>
        <taxon>Flavobacteriales</taxon>
        <taxon>Flavobacteriaceae</taxon>
        <taxon>Mesohalobacter</taxon>
    </lineage>
</organism>
<dbReference type="InterPro" id="IPR023393">
    <property type="entry name" value="START-like_dom_sf"/>
</dbReference>